<evidence type="ECO:0000313" key="2">
    <source>
        <dbReference type="EMBL" id="KGJ89724.1"/>
    </source>
</evidence>
<sequence length="480" mass="53162">MSALANTSSTNQFKHTLTGNKPLSAMVSDISVTTRIDYNLRFTKQAVLVVANAAEQYSQLASQFLVSLSNSQAEENTKQINVAFVSASTKLNDIQIRCRLIEQLFVNTLFDPEQSLAVSILKFAKQHGEAISIVVDHAQALSLQVNYELSQLVSLAKKQKLTINVVLFGLIESAQKLTSNKSLFKNKMVIIDASTGQVLSFEDKKIQLEKSQPALTLWQKGGLCVVLLVLLAILVWGYQLLSEEFNKQSTKSNSLPVTIGGNDMVLQSVSSPEQTVRLMKKKEKNTDINSFIDTNSMSDATSEEINKAILALPIANQYKQVAAKANDVLKALSLVNDYDELQAADSSSHDNSYSQADNESNADKVIVNKRDIELVNKAEINSNYYQNQAVVHEQGYVIQIAGFTDNNLWQRFIKQHGPENLYSYQKLLADKGFIVVTSKVYSNKTRARAAIKSLPASLGVRKPWLKDISSVINEINTFKG</sequence>
<protein>
    <recommendedName>
        <fullName evidence="1">SPOR domain-containing protein</fullName>
    </recommendedName>
</protein>
<dbReference type="GO" id="GO:0042834">
    <property type="term" value="F:peptidoglycan binding"/>
    <property type="evidence" value="ECO:0007669"/>
    <property type="project" value="InterPro"/>
</dbReference>
<dbReference type="EMBL" id="JQEC01000054">
    <property type="protein sequence ID" value="KGJ89724.1"/>
    <property type="molecule type" value="Genomic_DNA"/>
</dbReference>
<dbReference type="RefSeq" id="WP_033083775.1">
    <property type="nucleotide sequence ID" value="NZ_JQEC01000054.1"/>
</dbReference>
<dbReference type="Gene3D" id="3.30.70.1070">
    <property type="entry name" value="Sporulation related repeat"/>
    <property type="match status" value="1"/>
</dbReference>
<dbReference type="InterPro" id="IPR007730">
    <property type="entry name" value="SPOR-like_dom"/>
</dbReference>
<evidence type="ECO:0000313" key="3">
    <source>
        <dbReference type="Proteomes" id="UP000029868"/>
    </source>
</evidence>
<dbReference type="InterPro" id="IPR036680">
    <property type="entry name" value="SPOR-like_sf"/>
</dbReference>
<proteinExistence type="predicted"/>
<dbReference type="OrthoDB" id="6221244at2"/>
<organism evidence="2 3">
    <name type="scientific">Colwellia psychrerythraea</name>
    <name type="common">Vibrio psychroerythus</name>
    <dbReference type="NCBI Taxonomy" id="28229"/>
    <lineage>
        <taxon>Bacteria</taxon>
        <taxon>Pseudomonadati</taxon>
        <taxon>Pseudomonadota</taxon>
        <taxon>Gammaproteobacteria</taxon>
        <taxon>Alteromonadales</taxon>
        <taxon>Colwelliaceae</taxon>
        <taxon>Colwellia</taxon>
    </lineage>
</organism>
<dbReference type="PATRIC" id="fig|28229.3.peg.3816"/>
<feature type="domain" description="SPOR" evidence="1">
    <location>
        <begin position="390"/>
        <end position="467"/>
    </location>
</feature>
<gene>
    <name evidence="2" type="ORF">GAB14E_3885</name>
</gene>
<comment type="caution">
    <text evidence="2">The sequence shown here is derived from an EMBL/GenBank/DDBJ whole genome shotgun (WGS) entry which is preliminary data.</text>
</comment>
<dbReference type="Proteomes" id="UP000029868">
    <property type="component" value="Unassembled WGS sequence"/>
</dbReference>
<dbReference type="PROSITE" id="PS51724">
    <property type="entry name" value="SPOR"/>
    <property type="match status" value="1"/>
</dbReference>
<reference evidence="2 3" key="1">
    <citation type="submission" date="2014-08" db="EMBL/GenBank/DDBJ databases">
        <title>Genomic and Phenotypic Diversity of Colwellia psychrerythraea strains from Disparate Marine Basins.</title>
        <authorList>
            <person name="Techtmann S.M."/>
            <person name="Stelling S.C."/>
            <person name="Utturkar S.M."/>
            <person name="Alshibli N."/>
            <person name="Harris A."/>
            <person name="Brown S.D."/>
            <person name="Hazen T.C."/>
        </authorList>
    </citation>
    <scope>NUCLEOTIDE SEQUENCE [LARGE SCALE GENOMIC DNA]</scope>
    <source>
        <strain evidence="2 3">GAB14E</strain>
    </source>
</reference>
<name>A0A099KG30_COLPS</name>
<dbReference type="Pfam" id="PF05036">
    <property type="entry name" value="SPOR"/>
    <property type="match status" value="1"/>
</dbReference>
<dbReference type="AlphaFoldDB" id="A0A099KG30"/>
<accession>A0A099KG30</accession>
<evidence type="ECO:0000259" key="1">
    <source>
        <dbReference type="PROSITE" id="PS51724"/>
    </source>
</evidence>